<dbReference type="GO" id="GO:0016787">
    <property type="term" value="F:hydrolase activity"/>
    <property type="evidence" value="ECO:0007669"/>
    <property type="project" value="UniProtKB-KW"/>
</dbReference>
<dbReference type="GO" id="GO:0005524">
    <property type="term" value="F:ATP binding"/>
    <property type="evidence" value="ECO:0007669"/>
    <property type="project" value="InterPro"/>
</dbReference>
<evidence type="ECO:0000259" key="2">
    <source>
        <dbReference type="Pfam" id="PF08152"/>
    </source>
</evidence>
<proteinExistence type="predicted"/>
<dbReference type="AlphaFoldDB" id="A0A1D1ZDT4"/>
<name>A0A1D1ZDT4_9ARAE</name>
<dbReference type="InterPro" id="IPR012562">
    <property type="entry name" value="GUCT"/>
</dbReference>
<keyword evidence="3" id="KW-0547">Nucleotide-binding</keyword>
<sequence>MPDEKMAGVGDLSLTADGMAAVFDVPADDVSLFIEGQENASMVNIEVLKELPPLQERDQSRGGHGARGRFGGGGGFSNGRSGTSRFSGGRGNSNFSGRRDGFARGGGGANRFNQRN</sequence>
<keyword evidence="3" id="KW-0378">Hydrolase</keyword>
<organism evidence="3">
    <name type="scientific">Anthurium amnicola</name>
    <dbReference type="NCBI Taxonomy" id="1678845"/>
    <lineage>
        <taxon>Eukaryota</taxon>
        <taxon>Viridiplantae</taxon>
        <taxon>Streptophyta</taxon>
        <taxon>Embryophyta</taxon>
        <taxon>Tracheophyta</taxon>
        <taxon>Spermatophyta</taxon>
        <taxon>Magnoliopsida</taxon>
        <taxon>Liliopsida</taxon>
        <taxon>Araceae</taxon>
        <taxon>Pothoideae</taxon>
        <taxon>Potheae</taxon>
        <taxon>Anthurium</taxon>
    </lineage>
</organism>
<gene>
    <name evidence="3" type="primary">Os09g0520700_8</name>
    <name evidence="3" type="ORF">g.82545</name>
</gene>
<protein>
    <submittedName>
        <fullName evidence="3">DEAD-box ATP-dependent RNA helicase 7</fullName>
    </submittedName>
</protein>
<dbReference type="GO" id="GO:0003723">
    <property type="term" value="F:RNA binding"/>
    <property type="evidence" value="ECO:0007669"/>
    <property type="project" value="UniProtKB-KW"/>
</dbReference>
<feature type="region of interest" description="Disordered" evidence="1">
    <location>
        <begin position="52"/>
        <end position="116"/>
    </location>
</feature>
<dbReference type="GO" id="GO:0003724">
    <property type="term" value="F:RNA helicase activity"/>
    <property type="evidence" value="ECO:0007669"/>
    <property type="project" value="UniProtKB-EC"/>
</dbReference>
<evidence type="ECO:0000313" key="3">
    <source>
        <dbReference type="EMBL" id="JAT65058.1"/>
    </source>
</evidence>
<accession>A0A1D1ZDT4</accession>
<dbReference type="InterPro" id="IPR035979">
    <property type="entry name" value="RBD_domain_sf"/>
</dbReference>
<reference evidence="3" key="1">
    <citation type="submission" date="2015-07" db="EMBL/GenBank/DDBJ databases">
        <title>Transcriptome Assembly of Anthurium amnicola.</title>
        <authorList>
            <person name="Suzuki J."/>
        </authorList>
    </citation>
    <scope>NUCLEOTIDE SEQUENCE</scope>
</reference>
<evidence type="ECO:0000256" key="1">
    <source>
        <dbReference type="SAM" id="MobiDB-lite"/>
    </source>
</evidence>
<feature type="compositionally biased region" description="Gly residues" evidence="1">
    <location>
        <begin position="62"/>
        <end position="77"/>
    </location>
</feature>
<dbReference type="EMBL" id="GDJX01002878">
    <property type="protein sequence ID" value="JAT65058.1"/>
    <property type="molecule type" value="Transcribed_RNA"/>
</dbReference>
<feature type="domain" description="GUCT" evidence="2">
    <location>
        <begin position="1"/>
        <end position="55"/>
    </location>
</feature>
<keyword evidence="3" id="KW-0067">ATP-binding</keyword>
<dbReference type="Pfam" id="PF08152">
    <property type="entry name" value="GUCT"/>
    <property type="match status" value="1"/>
</dbReference>
<dbReference type="SUPFAM" id="SSF54928">
    <property type="entry name" value="RNA-binding domain, RBD"/>
    <property type="match status" value="1"/>
</dbReference>
<keyword evidence="3" id="KW-0347">Helicase</keyword>
<feature type="compositionally biased region" description="Low complexity" evidence="1">
    <location>
        <begin position="78"/>
        <end position="96"/>
    </location>
</feature>